<dbReference type="InterPro" id="IPR013324">
    <property type="entry name" value="RNA_pol_sigma_r3/r4-like"/>
</dbReference>
<dbReference type="InterPro" id="IPR013249">
    <property type="entry name" value="RNA_pol_sigma70_r4_t2"/>
</dbReference>
<evidence type="ECO:0000313" key="7">
    <source>
        <dbReference type="EMBL" id="OAS21635.1"/>
    </source>
</evidence>
<evidence type="ECO:0000256" key="1">
    <source>
        <dbReference type="ARBA" id="ARBA00010641"/>
    </source>
</evidence>
<keyword evidence="3" id="KW-0731">Sigma factor</keyword>
<gene>
    <name evidence="7" type="ORF">A8708_17080</name>
</gene>
<proteinExistence type="inferred from homology"/>
<dbReference type="InterPro" id="IPR014284">
    <property type="entry name" value="RNA_pol_sigma-70_dom"/>
</dbReference>
<dbReference type="Gene3D" id="1.10.1740.10">
    <property type="match status" value="1"/>
</dbReference>
<dbReference type="InterPro" id="IPR007627">
    <property type="entry name" value="RNA_pol_sigma70_r2"/>
</dbReference>
<evidence type="ECO:0000256" key="4">
    <source>
        <dbReference type="ARBA" id="ARBA00023163"/>
    </source>
</evidence>
<dbReference type="PANTHER" id="PTHR43133:SF60">
    <property type="entry name" value="RNA POLYMERASE SIGMA FACTOR SIGV"/>
    <property type="match status" value="1"/>
</dbReference>
<dbReference type="OrthoDB" id="9782703at2"/>
<dbReference type="AlphaFoldDB" id="A0A198AKN2"/>
<feature type="domain" description="RNA polymerase sigma factor 70 region 4 type 2" evidence="6">
    <location>
        <begin position="106"/>
        <end position="156"/>
    </location>
</feature>
<sequence length="169" mass="19546">MTTNRKLEAELIACITEHKEHVYRLAYSYVKNQEDALDIVQEAIQKAFAAADSLKSHVAIKSWFYRIVVNTSLDFLRKHKKLTVMDDVTMEAIMPGSEDAYSNIDLERALDDLPTIYRSVITLRYFEDLKIDEIADVLKENSSTIKTRLYQALKLLRIKMNDDTLVEVN</sequence>
<dbReference type="NCBIfam" id="TIGR02937">
    <property type="entry name" value="sigma70-ECF"/>
    <property type="match status" value="1"/>
</dbReference>
<accession>A0A198AKN2</accession>
<dbReference type="SUPFAM" id="SSF88946">
    <property type="entry name" value="Sigma2 domain of RNA polymerase sigma factors"/>
    <property type="match status" value="1"/>
</dbReference>
<feature type="domain" description="RNA polymerase sigma-70 region 2" evidence="5">
    <location>
        <begin position="15"/>
        <end position="81"/>
    </location>
</feature>
<dbReference type="GO" id="GO:0006352">
    <property type="term" value="P:DNA-templated transcription initiation"/>
    <property type="evidence" value="ECO:0007669"/>
    <property type="project" value="InterPro"/>
</dbReference>
<evidence type="ECO:0000256" key="2">
    <source>
        <dbReference type="ARBA" id="ARBA00023015"/>
    </source>
</evidence>
<dbReference type="RefSeq" id="WP_068662495.1">
    <property type="nucleotide sequence ID" value="NZ_LYPB01000048.1"/>
</dbReference>
<dbReference type="PANTHER" id="PTHR43133">
    <property type="entry name" value="RNA POLYMERASE ECF-TYPE SIGMA FACTO"/>
    <property type="match status" value="1"/>
</dbReference>
<name>A0A198AKN2_9BACL</name>
<dbReference type="EMBL" id="LYPB01000048">
    <property type="protein sequence ID" value="OAS21635.1"/>
    <property type="molecule type" value="Genomic_DNA"/>
</dbReference>
<evidence type="ECO:0000259" key="5">
    <source>
        <dbReference type="Pfam" id="PF04542"/>
    </source>
</evidence>
<protein>
    <submittedName>
        <fullName evidence="7">RNA polymerase subunit sigma-70</fullName>
    </submittedName>
</protein>
<keyword evidence="8" id="KW-1185">Reference proteome</keyword>
<comment type="similarity">
    <text evidence="1">Belongs to the sigma-70 factor family. ECF subfamily.</text>
</comment>
<dbReference type="Gene3D" id="1.10.10.10">
    <property type="entry name" value="Winged helix-like DNA-binding domain superfamily/Winged helix DNA-binding domain"/>
    <property type="match status" value="1"/>
</dbReference>
<evidence type="ECO:0000313" key="8">
    <source>
        <dbReference type="Proteomes" id="UP000078454"/>
    </source>
</evidence>
<keyword evidence="2" id="KW-0805">Transcription regulation</keyword>
<dbReference type="GO" id="GO:0016987">
    <property type="term" value="F:sigma factor activity"/>
    <property type="evidence" value="ECO:0007669"/>
    <property type="project" value="UniProtKB-KW"/>
</dbReference>
<dbReference type="SUPFAM" id="SSF88659">
    <property type="entry name" value="Sigma3 and sigma4 domains of RNA polymerase sigma factors"/>
    <property type="match status" value="1"/>
</dbReference>
<dbReference type="STRING" id="1850517.A8708_17080"/>
<dbReference type="InterPro" id="IPR036388">
    <property type="entry name" value="WH-like_DNA-bd_sf"/>
</dbReference>
<dbReference type="Proteomes" id="UP000078454">
    <property type="component" value="Unassembled WGS sequence"/>
</dbReference>
<organism evidence="7 8">
    <name type="scientific">Paenibacillus oryzisoli</name>
    <dbReference type="NCBI Taxonomy" id="1850517"/>
    <lineage>
        <taxon>Bacteria</taxon>
        <taxon>Bacillati</taxon>
        <taxon>Bacillota</taxon>
        <taxon>Bacilli</taxon>
        <taxon>Bacillales</taxon>
        <taxon>Paenibacillaceae</taxon>
        <taxon>Paenibacillus</taxon>
    </lineage>
</organism>
<dbReference type="InterPro" id="IPR013325">
    <property type="entry name" value="RNA_pol_sigma_r2"/>
</dbReference>
<dbReference type="GO" id="GO:0003677">
    <property type="term" value="F:DNA binding"/>
    <property type="evidence" value="ECO:0007669"/>
    <property type="project" value="InterPro"/>
</dbReference>
<reference evidence="7 8" key="1">
    <citation type="submission" date="2016-05" db="EMBL/GenBank/DDBJ databases">
        <title>Paenibacillus sp. 1ZS3-15 nov., isolated from the rhizosphere soil.</title>
        <authorList>
            <person name="Zhang X.X."/>
            <person name="Zhang J."/>
        </authorList>
    </citation>
    <scope>NUCLEOTIDE SEQUENCE [LARGE SCALE GENOMIC DNA]</scope>
    <source>
        <strain evidence="7 8">1ZS3-15</strain>
    </source>
</reference>
<dbReference type="InterPro" id="IPR039425">
    <property type="entry name" value="RNA_pol_sigma-70-like"/>
</dbReference>
<dbReference type="CDD" id="cd06171">
    <property type="entry name" value="Sigma70_r4"/>
    <property type="match status" value="1"/>
</dbReference>
<evidence type="ECO:0000256" key="3">
    <source>
        <dbReference type="ARBA" id="ARBA00023082"/>
    </source>
</evidence>
<evidence type="ECO:0000259" key="6">
    <source>
        <dbReference type="Pfam" id="PF08281"/>
    </source>
</evidence>
<dbReference type="Pfam" id="PF04542">
    <property type="entry name" value="Sigma70_r2"/>
    <property type="match status" value="1"/>
</dbReference>
<dbReference type="Pfam" id="PF08281">
    <property type="entry name" value="Sigma70_r4_2"/>
    <property type="match status" value="1"/>
</dbReference>
<keyword evidence="4" id="KW-0804">Transcription</keyword>
<comment type="caution">
    <text evidence="7">The sequence shown here is derived from an EMBL/GenBank/DDBJ whole genome shotgun (WGS) entry which is preliminary data.</text>
</comment>